<reference evidence="3" key="1">
    <citation type="journal article" date="2020" name="Ecol. Evol.">
        <title>Genome structure and content of the rice root-knot nematode (Meloidogyne graminicola).</title>
        <authorList>
            <person name="Phan N.T."/>
            <person name="Danchin E.G.J."/>
            <person name="Klopp C."/>
            <person name="Perfus-Barbeoch L."/>
            <person name="Kozlowski D.K."/>
            <person name="Koutsovoulos G.D."/>
            <person name="Lopez-Roques C."/>
            <person name="Bouchez O."/>
            <person name="Zahm M."/>
            <person name="Besnard G."/>
            <person name="Bellafiore S."/>
        </authorList>
    </citation>
    <scope>NUCLEOTIDE SEQUENCE</scope>
    <source>
        <strain evidence="3">VN-18</strain>
    </source>
</reference>
<dbReference type="InterPro" id="IPR001478">
    <property type="entry name" value="PDZ"/>
</dbReference>
<dbReference type="PROSITE" id="PS50106">
    <property type="entry name" value="PDZ"/>
    <property type="match status" value="1"/>
</dbReference>
<comment type="caution">
    <text evidence="3">The sequence shown here is derived from an EMBL/GenBank/DDBJ whole genome shotgun (WGS) entry which is preliminary data.</text>
</comment>
<dbReference type="Proteomes" id="UP000605970">
    <property type="component" value="Unassembled WGS sequence"/>
</dbReference>
<dbReference type="EMBL" id="JABEBT010000067">
    <property type="protein sequence ID" value="KAF7633923.1"/>
    <property type="molecule type" value="Genomic_DNA"/>
</dbReference>
<dbReference type="Gene3D" id="2.30.42.10">
    <property type="match status" value="1"/>
</dbReference>
<feature type="compositionally biased region" description="Basic and acidic residues" evidence="1">
    <location>
        <begin position="273"/>
        <end position="300"/>
    </location>
</feature>
<name>A0A8S9ZKW5_9BILA</name>
<protein>
    <submittedName>
        <fullName evidence="3">PDZ domain-containing protein</fullName>
    </submittedName>
</protein>
<evidence type="ECO:0000256" key="1">
    <source>
        <dbReference type="SAM" id="MobiDB-lite"/>
    </source>
</evidence>
<feature type="region of interest" description="Disordered" evidence="1">
    <location>
        <begin position="241"/>
        <end position="300"/>
    </location>
</feature>
<evidence type="ECO:0000313" key="4">
    <source>
        <dbReference type="Proteomes" id="UP000605970"/>
    </source>
</evidence>
<dbReference type="PANTHER" id="PTHR31327">
    <property type="entry name" value="SPERM MEIOSIS PDZ DOMAIN CONTAINING PROTEINS-RELATED"/>
    <property type="match status" value="1"/>
</dbReference>
<dbReference type="AlphaFoldDB" id="A0A8S9ZKW5"/>
<proteinExistence type="predicted"/>
<dbReference type="InterPro" id="IPR040264">
    <property type="entry name" value="T15H9.4-like"/>
</dbReference>
<dbReference type="OrthoDB" id="5852987at2759"/>
<accession>A0A8S9ZKW5</accession>
<feature type="compositionally biased region" description="Low complexity" evidence="1">
    <location>
        <begin position="1"/>
        <end position="12"/>
    </location>
</feature>
<gene>
    <name evidence="3" type="ORF">Mgra_00006661</name>
</gene>
<evidence type="ECO:0000313" key="3">
    <source>
        <dbReference type="EMBL" id="KAF7633923.1"/>
    </source>
</evidence>
<organism evidence="3 4">
    <name type="scientific">Meloidogyne graminicola</name>
    <dbReference type="NCBI Taxonomy" id="189291"/>
    <lineage>
        <taxon>Eukaryota</taxon>
        <taxon>Metazoa</taxon>
        <taxon>Ecdysozoa</taxon>
        <taxon>Nematoda</taxon>
        <taxon>Chromadorea</taxon>
        <taxon>Rhabditida</taxon>
        <taxon>Tylenchina</taxon>
        <taxon>Tylenchomorpha</taxon>
        <taxon>Tylenchoidea</taxon>
        <taxon>Meloidogynidae</taxon>
        <taxon>Meloidogyninae</taxon>
        <taxon>Meloidogyne</taxon>
    </lineage>
</organism>
<feature type="region of interest" description="Disordered" evidence="1">
    <location>
        <begin position="1"/>
        <end position="22"/>
    </location>
</feature>
<feature type="domain" description="PDZ" evidence="2">
    <location>
        <begin position="114"/>
        <end position="174"/>
    </location>
</feature>
<sequence length="300" mass="33683">MSTRSGSSGSISEVNVEAKRRSKDPRIEFVEGTRPPRVQKVGYNSYLNGRLYVGDEVIRLNDTDIHSAEDFFRIVTVRSLEPEMLRIRVRRDHFYRITIRKVEGEGKGKGEVFDLEIKWRRGGMPLGVSMEDSREIVTICGTEAGSIADGNFHYGDIMTHVNGKEVKDVKTARAAILEAINEHNSLTIRVLRPVQLEDVSHLPSDVSKVIRRNVNFHRHGHKYSAAINAPEREATTSSLLSRLTGRGGNSSKRSNRSSPEVARVTIQRPSAGDIREIPADPTETELKRTPPRHGSQERQP</sequence>
<dbReference type="InterPro" id="IPR036034">
    <property type="entry name" value="PDZ_sf"/>
</dbReference>
<evidence type="ECO:0000259" key="2">
    <source>
        <dbReference type="PROSITE" id="PS50106"/>
    </source>
</evidence>
<keyword evidence="4" id="KW-1185">Reference proteome</keyword>
<feature type="compositionally biased region" description="Low complexity" evidence="1">
    <location>
        <begin position="249"/>
        <end position="258"/>
    </location>
</feature>
<dbReference type="SUPFAM" id="SSF50156">
    <property type="entry name" value="PDZ domain-like"/>
    <property type="match status" value="2"/>
</dbReference>